<evidence type="ECO:0000313" key="2">
    <source>
        <dbReference type="Proteomes" id="UP000799424"/>
    </source>
</evidence>
<sequence>FFDALPIFRDGVSSIRRQDIKQQLGDFLASKVVKGLLKSGCGVPAKLIHDLMRVTVKRSPFITKKGNLGISSWDVKPGDVVAIIAGAQVPFVLRRVENGKYVIVSEAYIDGIMDGEAAEDGEWGH</sequence>
<evidence type="ECO:0000313" key="1">
    <source>
        <dbReference type="EMBL" id="KAF2821743.1"/>
    </source>
</evidence>
<dbReference type="EMBL" id="MU006236">
    <property type="protein sequence ID" value="KAF2821743.1"/>
    <property type="molecule type" value="Genomic_DNA"/>
</dbReference>
<dbReference type="Pfam" id="PF26639">
    <property type="entry name" value="Het-6_barrel"/>
    <property type="match status" value="1"/>
</dbReference>
<keyword evidence="2" id="KW-1185">Reference proteome</keyword>
<feature type="non-terminal residue" evidence="1">
    <location>
        <position position="1"/>
    </location>
</feature>
<dbReference type="AlphaFoldDB" id="A0A6A6ZLU7"/>
<accession>A0A6A6ZLU7</accession>
<proteinExistence type="predicted"/>
<organism evidence="1 2">
    <name type="scientific">Ophiobolus disseminans</name>
    <dbReference type="NCBI Taxonomy" id="1469910"/>
    <lineage>
        <taxon>Eukaryota</taxon>
        <taxon>Fungi</taxon>
        <taxon>Dikarya</taxon>
        <taxon>Ascomycota</taxon>
        <taxon>Pezizomycotina</taxon>
        <taxon>Dothideomycetes</taxon>
        <taxon>Pleosporomycetidae</taxon>
        <taxon>Pleosporales</taxon>
        <taxon>Pleosporineae</taxon>
        <taxon>Phaeosphaeriaceae</taxon>
        <taxon>Ophiobolus</taxon>
    </lineage>
</organism>
<reference evidence="1" key="1">
    <citation type="journal article" date="2020" name="Stud. Mycol.">
        <title>101 Dothideomycetes genomes: a test case for predicting lifestyles and emergence of pathogens.</title>
        <authorList>
            <person name="Haridas S."/>
            <person name="Albert R."/>
            <person name="Binder M."/>
            <person name="Bloem J."/>
            <person name="Labutti K."/>
            <person name="Salamov A."/>
            <person name="Andreopoulos B."/>
            <person name="Baker S."/>
            <person name="Barry K."/>
            <person name="Bills G."/>
            <person name="Bluhm B."/>
            <person name="Cannon C."/>
            <person name="Castanera R."/>
            <person name="Culley D."/>
            <person name="Daum C."/>
            <person name="Ezra D."/>
            <person name="Gonzalez J."/>
            <person name="Henrissat B."/>
            <person name="Kuo A."/>
            <person name="Liang C."/>
            <person name="Lipzen A."/>
            <person name="Lutzoni F."/>
            <person name="Magnuson J."/>
            <person name="Mondo S."/>
            <person name="Nolan M."/>
            <person name="Ohm R."/>
            <person name="Pangilinan J."/>
            <person name="Park H.-J."/>
            <person name="Ramirez L."/>
            <person name="Alfaro M."/>
            <person name="Sun H."/>
            <person name="Tritt A."/>
            <person name="Yoshinaga Y."/>
            <person name="Zwiers L.-H."/>
            <person name="Turgeon B."/>
            <person name="Goodwin S."/>
            <person name="Spatafora J."/>
            <person name="Crous P."/>
            <person name="Grigoriev I."/>
        </authorList>
    </citation>
    <scope>NUCLEOTIDE SEQUENCE</scope>
    <source>
        <strain evidence="1">CBS 113818</strain>
    </source>
</reference>
<protein>
    <submittedName>
        <fullName evidence="1">Uncharacterized protein</fullName>
    </submittedName>
</protein>
<feature type="non-terminal residue" evidence="1">
    <location>
        <position position="125"/>
    </location>
</feature>
<dbReference type="OrthoDB" id="2157530at2759"/>
<dbReference type="Proteomes" id="UP000799424">
    <property type="component" value="Unassembled WGS sequence"/>
</dbReference>
<gene>
    <name evidence="1" type="ORF">CC86DRAFT_241273</name>
</gene>
<name>A0A6A6ZLU7_9PLEO</name>